<protein>
    <submittedName>
        <fullName evidence="1">Uncharacterized protein</fullName>
    </submittedName>
</protein>
<reference evidence="1" key="1">
    <citation type="submission" date="2014-11" db="EMBL/GenBank/DDBJ databases">
        <authorList>
            <person name="Amaro Gonzalez C."/>
        </authorList>
    </citation>
    <scope>NUCLEOTIDE SEQUENCE</scope>
</reference>
<name>A0A0E9RUG9_ANGAN</name>
<proteinExistence type="predicted"/>
<dbReference type="AlphaFoldDB" id="A0A0E9RUG9"/>
<accession>A0A0E9RUG9</accession>
<sequence>MKHLEGDSPIKQIFSFFNRPVCNHCS</sequence>
<organism evidence="1">
    <name type="scientific">Anguilla anguilla</name>
    <name type="common">European freshwater eel</name>
    <name type="synonym">Muraena anguilla</name>
    <dbReference type="NCBI Taxonomy" id="7936"/>
    <lineage>
        <taxon>Eukaryota</taxon>
        <taxon>Metazoa</taxon>
        <taxon>Chordata</taxon>
        <taxon>Craniata</taxon>
        <taxon>Vertebrata</taxon>
        <taxon>Euteleostomi</taxon>
        <taxon>Actinopterygii</taxon>
        <taxon>Neopterygii</taxon>
        <taxon>Teleostei</taxon>
        <taxon>Anguilliformes</taxon>
        <taxon>Anguillidae</taxon>
        <taxon>Anguilla</taxon>
    </lineage>
</organism>
<evidence type="ECO:0000313" key="1">
    <source>
        <dbReference type="EMBL" id="JAH31913.1"/>
    </source>
</evidence>
<reference evidence="1" key="2">
    <citation type="journal article" date="2015" name="Fish Shellfish Immunol.">
        <title>Early steps in the European eel (Anguilla anguilla)-Vibrio vulnificus interaction in the gills: Role of the RtxA13 toxin.</title>
        <authorList>
            <person name="Callol A."/>
            <person name="Pajuelo D."/>
            <person name="Ebbesson L."/>
            <person name="Teles M."/>
            <person name="MacKenzie S."/>
            <person name="Amaro C."/>
        </authorList>
    </citation>
    <scope>NUCLEOTIDE SEQUENCE</scope>
</reference>
<dbReference type="EMBL" id="GBXM01076664">
    <property type="protein sequence ID" value="JAH31913.1"/>
    <property type="molecule type" value="Transcribed_RNA"/>
</dbReference>